<accession>X1HI31</accession>
<evidence type="ECO:0000313" key="2">
    <source>
        <dbReference type="EMBL" id="GAH69826.1"/>
    </source>
</evidence>
<organism evidence="2">
    <name type="scientific">marine sediment metagenome</name>
    <dbReference type="NCBI Taxonomy" id="412755"/>
    <lineage>
        <taxon>unclassified sequences</taxon>
        <taxon>metagenomes</taxon>
        <taxon>ecological metagenomes</taxon>
    </lineage>
</organism>
<dbReference type="AlphaFoldDB" id="X1HI31"/>
<evidence type="ECO:0000256" key="1">
    <source>
        <dbReference type="SAM" id="MobiDB-lite"/>
    </source>
</evidence>
<dbReference type="EMBL" id="BARU01032332">
    <property type="protein sequence ID" value="GAH69826.1"/>
    <property type="molecule type" value="Genomic_DNA"/>
</dbReference>
<reference evidence="2" key="1">
    <citation type="journal article" date="2014" name="Front. Microbiol.">
        <title>High frequency of phylogenetically diverse reductive dehalogenase-homologous genes in deep subseafloor sedimentary metagenomes.</title>
        <authorList>
            <person name="Kawai M."/>
            <person name="Futagami T."/>
            <person name="Toyoda A."/>
            <person name="Takaki Y."/>
            <person name="Nishi S."/>
            <person name="Hori S."/>
            <person name="Arai W."/>
            <person name="Tsubouchi T."/>
            <person name="Morono Y."/>
            <person name="Uchiyama I."/>
            <person name="Ito T."/>
            <person name="Fujiyama A."/>
            <person name="Inagaki F."/>
            <person name="Takami H."/>
        </authorList>
    </citation>
    <scope>NUCLEOTIDE SEQUENCE</scope>
    <source>
        <strain evidence="2">Expedition CK06-06</strain>
    </source>
</reference>
<feature type="region of interest" description="Disordered" evidence="1">
    <location>
        <begin position="1"/>
        <end position="32"/>
    </location>
</feature>
<sequence length="78" mass="8601">MAEEETAEERHERWMKREAAKAEEGGREPKKVRCSKCGKEVEEFMEIAGRALCIDCYADEEADEMGVMSMPGEGGGGG</sequence>
<protein>
    <submittedName>
        <fullName evidence="2">Uncharacterized protein</fullName>
    </submittedName>
</protein>
<feature type="compositionally biased region" description="Basic and acidic residues" evidence="1">
    <location>
        <begin position="8"/>
        <end position="32"/>
    </location>
</feature>
<proteinExistence type="predicted"/>
<name>X1HI31_9ZZZZ</name>
<comment type="caution">
    <text evidence="2">The sequence shown here is derived from an EMBL/GenBank/DDBJ whole genome shotgun (WGS) entry which is preliminary data.</text>
</comment>
<gene>
    <name evidence="2" type="ORF">S03H2_51001</name>
</gene>